<feature type="region of interest" description="Disordered" evidence="1">
    <location>
        <begin position="139"/>
        <end position="177"/>
    </location>
</feature>
<gene>
    <name evidence="3" type="ORF">BBV17_23745</name>
</gene>
<accession>A0ABX3CNC1</accession>
<organism evidence="3 4">
    <name type="scientific">Cytobacillus oceanisediminis</name>
    <dbReference type="NCBI Taxonomy" id="665099"/>
    <lineage>
        <taxon>Bacteria</taxon>
        <taxon>Bacillati</taxon>
        <taxon>Bacillota</taxon>
        <taxon>Bacilli</taxon>
        <taxon>Bacillales</taxon>
        <taxon>Bacillaceae</taxon>
        <taxon>Cytobacillus</taxon>
    </lineage>
</organism>
<keyword evidence="4" id="KW-1185">Reference proteome</keyword>
<sequence length="271" mass="29876">MKKLVILFLIIFLSACSADEQRVEEMIDRMAASEELSEILSFGYVIEIENDGTNVLYDLHLTVEDTYDAMTYSEQKEIFEKVISYLENETESASGDLDCGEDYTCSIRNLELSTYSSENEYLIEYGPSVYAISKNGEPYEDETEVAAEEPAEQSADAVTESGDEAEVADSGSTETDSFIETASYPDTDFSTADGEDWVQLTDDEKYSMVSQAMDTFNSSGKFVITEGPEWFLDALNAFYGDGTTAEDQAVSAEKVSDVMLMSGLAGGVFVE</sequence>
<dbReference type="Proteomes" id="UP000180194">
    <property type="component" value="Unassembled WGS sequence"/>
</dbReference>
<protein>
    <submittedName>
        <fullName evidence="3">Uncharacterized protein</fullName>
    </submittedName>
</protein>
<evidence type="ECO:0000313" key="4">
    <source>
        <dbReference type="Proteomes" id="UP000180194"/>
    </source>
</evidence>
<dbReference type="PROSITE" id="PS51257">
    <property type="entry name" value="PROKAR_LIPOPROTEIN"/>
    <property type="match status" value="1"/>
</dbReference>
<feature type="signal peptide" evidence="2">
    <location>
        <begin position="1"/>
        <end position="18"/>
    </location>
</feature>
<evidence type="ECO:0000256" key="1">
    <source>
        <dbReference type="SAM" id="MobiDB-lite"/>
    </source>
</evidence>
<feature type="chain" id="PRO_5046640030" evidence="2">
    <location>
        <begin position="19"/>
        <end position="271"/>
    </location>
</feature>
<proteinExistence type="predicted"/>
<comment type="caution">
    <text evidence="3">The sequence shown here is derived from an EMBL/GenBank/DDBJ whole genome shotgun (WGS) entry which is preliminary data.</text>
</comment>
<name>A0ABX3CNC1_9BACI</name>
<evidence type="ECO:0000313" key="3">
    <source>
        <dbReference type="EMBL" id="OHX45316.1"/>
    </source>
</evidence>
<reference evidence="3 4" key="1">
    <citation type="submission" date="2016-07" db="EMBL/GenBank/DDBJ databases">
        <title>Bacillus oceanisediminis whole genome.</title>
        <authorList>
            <person name="Pal Y."/>
            <person name="Verma A."/>
            <person name="Mual P."/>
            <person name="Srinivasan K."/>
        </authorList>
    </citation>
    <scope>NUCLEOTIDE SEQUENCE [LARGE SCALE GENOMIC DNA]</scope>
    <source>
        <strain evidence="3 4">Bhandara28</strain>
    </source>
</reference>
<dbReference type="EMBL" id="MBRJ01000036">
    <property type="protein sequence ID" value="OHX45316.1"/>
    <property type="molecule type" value="Genomic_DNA"/>
</dbReference>
<feature type="compositionally biased region" description="Acidic residues" evidence="1">
    <location>
        <begin position="139"/>
        <end position="151"/>
    </location>
</feature>
<keyword evidence="2" id="KW-0732">Signal</keyword>
<dbReference type="RefSeq" id="WP_009332035.1">
    <property type="nucleotide sequence ID" value="NZ_CP062790.1"/>
</dbReference>
<evidence type="ECO:0000256" key="2">
    <source>
        <dbReference type="SAM" id="SignalP"/>
    </source>
</evidence>